<evidence type="ECO:0000313" key="3">
    <source>
        <dbReference type="Proteomes" id="UP001215827"/>
    </source>
</evidence>
<sequence>MSKQLALSSAFATFAMAAMVLLHTPDHGGLGGGEAFVPVQVDAPSLDLPQPSFFN</sequence>
<keyword evidence="1" id="KW-0732">Signal</keyword>
<dbReference type="Proteomes" id="UP001215827">
    <property type="component" value="Chromosome"/>
</dbReference>
<keyword evidence="3" id="KW-1185">Reference proteome</keyword>
<evidence type="ECO:0000256" key="1">
    <source>
        <dbReference type="SAM" id="SignalP"/>
    </source>
</evidence>
<proteinExistence type="predicted"/>
<evidence type="ECO:0000313" key="2">
    <source>
        <dbReference type="EMBL" id="WFL76287.1"/>
    </source>
</evidence>
<gene>
    <name evidence="2" type="ORF">P7228_09780</name>
</gene>
<accession>A0ABY8FMN0</accession>
<dbReference type="EMBL" id="CP121106">
    <property type="protein sequence ID" value="WFL76287.1"/>
    <property type="molecule type" value="Genomic_DNA"/>
</dbReference>
<organism evidence="2 3">
    <name type="scientific">Altererythrobacter arenosus</name>
    <dbReference type="NCBI Taxonomy" id="3032592"/>
    <lineage>
        <taxon>Bacteria</taxon>
        <taxon>Pseudomonadati</taxon>
        <taxon>Pseudomonadota</taxon>
        <taxon>Alphaproteobacteria</taxon>
        <taxon>Sphingomonadales</taxon>
        <taxon>Erythrobacteraceae</taxon>
        <taxon>Altererythrobacter</taxon>
    </lineage>
</organism>
<feature type="signal peptide" evidence="1">
    <location>
        <begin position="1"/>
        <end position="17"/>
    </location>
</feature>
<name>A0ABY8FMN0_9SPHN</name>
<feature type="chain" id="PRO_5045976426" evidence="1">
    <location>
        <begin position="18"/>
        <end position="55"/>
    </location>
</feature>
<protein>
    <submittedName>
        <fullName evidence="2">Uncharacterized protein</fullName>
    </submittedName>
</protein>
<reference evidence="2 3" key="1">
    <citation type="submission" date="2023-03" db="EMBL/GenBank/DDBJ databases">
        <title>Altererythrobacter sp. CAU 1644 isolated from sand.</title>
        <authorList>
            <person name="Kim W."/>
        </authorList>
    </citation>
    <scope>NUCLEOTIDE SEQUENCE [LARGE SCALE GENOMIC DNA]</scope>
    <source>
        <strain evidence="2 3">CAU 1644</strain>
    </source>
</reference>
<dbReference type="RefSeq" id="WP_278015053.1">
    <property type="nucleotide sequence ID" value="NZ_CP121106.1"/>
</dbReference>